<dbReference type="GO" id="GO:0007004">
    <property type="term" value="P:telomere maintenance via telomerase"/>
    <property type="evidence" value="ECO:0007669"/>
    <property type="project" value="TreeGrafter"/>
</dbReference>
<organism evidence="13 14">
    <name type="scientific">Clitoria ternatea</name>
    <name type="common">Butterfly pea</name>
    <dbReference type="NCBI Taxonomy" id="43366"/>
    <lineage>
        <taxon>Eukaryota</taxon>
        <taxon>Viridiplantae</taxon>
        <taxon>Streptophyta</taxon>
        <taxon>Embryophyta</taxon>
        <taxon>Tracheophyta</taxon>
        <taxon>Spermatophyta</taxon>
        <taxon>Magnoliopsida</taxon>
        <taxon>eudicotyledons</taxon>
        <taxon>Gunneridae</taxon>
        <taxon>Pentapetalae</taxon>
        <taxon>rosids</taxon>
        <taxon>fabids</taxon>
        <taxon>Fabales</taxon>
        <taxon>Fabaceae</taxon>
        <taxon>Papilionoideae</taxon>
        <taxon>50 kb inversion clade</taxon>
        <taxon>NPAAA clade</taxon>
        <taxon>indigoferoid/millettioid clade</taxon>
        <taxon>Phaseoleae</taxon>
        <taxon>Clitoria</taxon>
    </lineage>
</organism>
<dbReference type="GO" id="GO:0008270">
    <property type="term" value="F:zinc ion binding"/>
    <property type="evidence" value="ECO:0007669"/>
    <property type="project" value="UniProtKB-KW"/>
</dbReference>
<evidence type="ECO:0008006" key="15">
    <source>
        <dbReference type="Google" id="ProtNLM"/>
    </source>
</evidence>
<evidence type="ECO:0000313" key="13">
    <source>
        <dbReference type="EMBL" id="KAK7303992.1"/>
    </source>
</evidence>
<evidence type="ECO:0000313" key="14">
    <source>
        <dbReference type="Proteomes" id="UP001359559"/>
    </source>
</evidence>
<dbReference type="CDD" id="cd04476">
    <property type="entry name" value="RPA1_DBD_C"/>
    <property type="match status" value="1"/>
</dbReference>
<dbReference type="GO" id="GO:0051321">
    <property type="term" value="P:meiotic cell cycle"/>
    <property type="evidence" value="ECO:0007669"/>
    <property type="project" value="TreeGrafter"/>
</dbReference>
<dbReference type="InterPro" id="IPR047192">
    <property type="entry name" value="Euk_RPA1_DBD_C"/>
</dbReference>
<proteinExistence type="inferred from homology"/>
<feature type="domain" description="Replication factor A C-terminal" evidence="11">
    <location>
        <begin position="384"/>
        <end position="489"/>
    </location>
</feature>
<evidence type="ECO:0000259" key="10">
    <source>
        <dbReference type="Pfam" id="PF04057"/>
    </source>
</evidence>
<evidence type="ECO:0000256" key="8">
    <source>
        <dbReference type="ARBA" id="ARBA00023242"/>
    </source>
</evidence>
<dbReference type="Pfam" id="PF01336">
    <property type="entry name" value="tRNA_anti-codon"/>
    <property type="match status" value="1"/>
</dbReference>
<keyword evidence="6" id="KW-0862">Zinc</keyword>
<accession>A0AAN9PNJ3</accession>
<dbReference type="Proteomes" id="UP001359559">
    <property type="component" value="Unassembled WGS sequence"/>
</dbReference>
<evidence type="ECO:0000259" key="12">
    <source>
        <dbReference type="Pfam" id="PF16900"/>
    </source>
</evidence>
<dbReference type="GO" id="GO:0006260">
    <property type="term" value="P:DNA replication"/>
    <property type="evidence" value="ECO:0007669"/>
    <property type="project" value="UniProtKB-KW"/>
</dbReference>
<dbReference type="FunFam" id="2.40.50.140:FF:000041">
    <property type="entry name" value="Replication protein A subunit"/>
    <property type="match status" value="1"/>
</dbReference>
<dbReference type="PANTHER" id="PTHR23273">
    <property type="entry name" value="REPLICATION FACTOR A 1, RFA1"/>
    <property type="match status" value="1"/>
</dbReference>
<dbReference type="Gene3D" id="2.40.50.140">
    <property type="entry name" value="Nucleic acid-binding proteins"/>
    <property type="match status" value="4"/>
</dbReference>
<comment type="subcellular location">
    <subcellularLocation>
        <location evidence="1">Nucleus</location>
    </subcellularLocation>
</comment>
<dbReference type="InterPro" id="IPR004365">
    <property type="entry name" value="NA-bd_OB_tRNA"/>
</dbReference>
<keyword evidence="14" id="KW-1185">Reference proteome</keyword>
<sequence>MSVNLTANAIPAIIPITIMSLVSDAVSCHHAMLATQLNDRVRTGRVKKGSVVQLLEYICSPVKNRKMIVVLNMETIIPECDIIGNPKPFMDSDVPTERVSADNTVENLSRSNNNNLAAKNASDNVQNFRPTIQPPYQPPPVYKGRGAIMKNEAPARIIPIAALNPYQGRWAIRARVTAKGDLRRYNNARGDGKVFSFDLLDSDGGEIRVTCFNAVVDRFYNAIEVGKVYLISKGSLKPAQKNFNHLKNEWEIFLDSSSMVELCPDEDDSIPRQQFSFRPISDIENVDNNSILDVIGVVISVNPSVPILRKNGMETQRRILSLKDSSGRSVELTLWGEFCNREGQKLQEMVDAGFFPILAVKAGKIDNAIRRGLGQETQDGNVICNQEFEECDFRYLLQAQILDHTGLTWVTAFQEAGEEIMEYSVKELYLLKYEQQNDERFGEIIKSRLFNHFIFRLKIKEELYGDEQKVKITAVKADKVNYSSESRYMLDLISKFCTN</sequence>
<keyword evidence="4" id="KW-0479">Metal-binding</keyword>
<dbReference type="FunFam" id="2.40.50.140:FF:000090">
    <property type="entry name" value="Replication protein A subunit"/>
    <property type="match status" value="1"/>
</dbReference>
<feature type="domain" description="OB" evidence="9">
    <location>
        <begin position="172"/>
        <end position="252"/>
    </location>
</feature>
<keyword evidence="7" id="KW-0238">DNA-binding</keyword>
<dbReference type="PANTHER" id="PTHR23273:SF47">
    <property type="entry name" value="REPLICATION PROTEIN A 70 KDA DNA-BINDING SUBUNIT A"/>
    <property type="match status" value="1"/>
</dbReference>
<dbReference type="Pfam" id="PF08646">
    <property type="entry name" value="Rep_fac-A_C"/>
    <property type="match status" value="1"/>
</dbReference>
<evidence type="ECO:0000256" key="6">
    <source>
        <dbReference type="ARBA" id="ARBA00022833"/>
    </source>
</evidence>
<dbReference type="CDD" id="cd04475">
    <property type="entry name" value="RPA1_DBD_B"/>
    <property type="match status" value="1"/>
</dbReference>
<dbReference type="InterPro" id="IPR031657">
    <property type="entry name" value="REPA_OB_2"/>
</dbReference>
<dbReference type="Pfam" id="PF04057">
    <property type="entry name" value="Rep-A_N"/>
    <property type="match status" value="1"/>
</dbReference>
<evidence type="ECO:0000256" key="2">
    <source>
        <dbReference type="ARBA" id="ARBA00005690"/>
    </source>
</evidence>
<keyword evidence="3" id="KW-0235">DNA replication</keyword>
<dbReference type="GO" id="GO:0000724">
    <property type="term" value="P:double-strand break repair via homologous recombination"/>
    <property type="evidence" value="ECO:0007669"/>
    <property type="project" value="TreeGrafter"/>
</dbReference>
<protein>
    <recommendedName>
        <fullName evidence="15">Replication protein A subunit</fullName>
    </recommendedName>
</protein>
<name>A0AAN9PNJ3_CLITE</name>
<gene>
    <name evidence="13" type="ORF">RJT34_14958</name>
</gene>
<comment type="similarity">
    <text evidence="2">Belongs to the replication factor A protein 1 family.</text>
</comment>
<feature type="domain" description="Replication factor-A protein 1 N-terminal" evidence="10">
    <location>
        <begin position="21"/>
        <end position="76"/>
    </location>
</feature>
<evidence type="ECO:0000259" key="9">
    <source>
        <dbReference type="Pfam" id="PF01336"/>
    </source>
</evidence>
<dbReference type="AlphaFoldDB" id="A0AAN9PNJ3"/>
<dbReference type="InterPro" id="IPR012340">
    <property type="entry name" value="NA-bd_OB-fold"/>
</dbReference>
<dbReference type="GO" id="GO:0005662">
    <property type="term" value="C:DNA replication factor A complex"/>
    <property type="evidence" value="ECO:0007669"/>
    <property type="project" value="TreeGrafter"/>
</dbReference>
<dbReference type="GO" id="GO:0003684">
    <property type="term" value="F:damaged DNA binding"/>
    <property type="evidence" value="ECO:0007669"/>
    <property type="project" value="TreeGrafter"/>
</dbReference>
<dbReference type="Pfam" id="PF16900">
    <property type="entry name" value="REPA_OB_2"/>
    <property type="match status" value="1"/>
</dbReference>
<evidence type="ECO:0000256" key="7">
    <source>
        <dbReference type="ARBA" id="ARBA00023125"/>
    </source>
</evidence>
<keyword evidence="8" id="KW-0539">Nucleus</keyword>
<dbReference type="InterPro" id="IPR013955">
    <property type="entry name" value="Rep_factor-A_C"/>
</dbReference>
<dbReference type="GO" id="GO:0043047">
    <property type="term" value="F:single-stranded telomeric DNA binding"/>
    <property type="evidence" value="ECO:0007669"/>
    <property type="project" value="TreeGrafter"/>
</dbReference>
<evidence type="ECO:0000256" key="3">
    <source>
        <dbReference type="ARBA" id="ARBA00022705"/>
    </source>
</evidence>
<dbReference type="SUPFAM" id="SSF50249">
    <property type="entry name" value="Nucleic acid-binding proteins"/>
    <property type="match status" value="4"/>
</dbReference>
<dbReference type="CDD" id="cd04474">
    <property type="entry name" value="RPA1_DBD_A"/>
    <property type="match status" value="1"/>
</dbReference>
<comment type="caution">
    <text evidence="13">The sequence shown here is derived from an EMBL/GenBank/DDBJ whole genome shotgun (WGS) entry which is preliminary data.</text>
</comment>
<dbReference type="GO" id="GO:0006289">
    <property type="term" value="P:nucleotide-excision repair"/>
    <property type="evidence" value="ECO:0007669"/>
    <property type="project" value="TreeGrafter"/>
</dbReference>
<evidence type="ECO:0000256" key="1">
    <source>
        <dbReference type="ARBA" id="ARBA00004123"/>
    </source>
</evidence>
<reference evidence="13 14" key="1">
    <citation type="submission" date="2024-01" db="EMBL/GenBank/DDBJ databases">
        <title>The genomes of 5 underutilized Papilionoideae crops provide insights into root nodulation and disease resistance.</title>
        <authorList>
            <person name="Yuan L."/>
        </authorList>
    </citation>
    <scope>NUCLEOTIDE SEQUENCE [LARGE SCALE GENOMIC DNA]</scope>
    <source>
        <strain evidence="13">LY-2023</strain>
        <tissue evidence="13">Leaf</tissue>
    </source>
</reference>
<evidence type="ECO:0000256" key="5">
    <source>
        <dbReference type="ARBA" id="ARBA00022771"/>
    </source>
</evidence>
<keyword evidence="5" id="KW-0863">Zinc-finger</keyword>
<feature type="domain" description="Replication protein A OB" evidence="12">
    <location>
        <begin position="280"/>
        <end position="367"/>
    </location>
</feature>
<dbReference type="InterPro" id="IPR007199">
    <property type="entry name" value="Rep_factor-A_N"/>
</dbReference>
<evidence type="ECO:0000256" key="4">
    <source>
        <dbReference type="ARBA" id="ARBA00022723"/>
    </source>
</evidence>
<evidence type="ECO:0000259" key="11">
    <source>
        <dbReference type="Pfam" id="PF08646"/>
    </source>
</evidence>
<dbReference type="EMBL" id="JAYKXN010000003">
    <property type="protein sequence ID" value="KAK7303992.1"/>
    <property type="molecule type" value="Genomic_DNA"/>
</dbReference>